<evidence type="ECO:0000313" key="3">
    <source>
        <dbReference type="EMBL" id="KAF9778485.1"/>
    </source>
</evidence>
<feature type="domain" description="DUF6830" evidence="2">
    <location>
        <begin position="712"/>
        <end position="856"/>
    </location>
</feature>
<evidence type="ECO:0000259" key="2">
    <source>
        <dbReference type="Pfam" id="PF20722"/>
    </source>
</evidence>
<dbReference type="Pfam" id="PF18759">
    <property type="entry name" value="Plavaka"/>
    <property type="match status" value="1"/>
</dbReference>
<dbReference type="EMBL" id="WIUZ02000023">
    <property type="protein sequence ID" value="KAF9778485.1"/>
    <property type="molecule type" value="Genomic_DNA"/>
</dbReference>
<name>A0A9P6H390_9AGAM</name>
<dbReference type="AlphaFoldDB" id="A0A9P6H390"/>
<evidence type="ECO:0000313" key="4">
    <source>
        <dbReference type="Proteomes" id="UP000736335"/>
    </source>
</evidence>
<feature type="region of interest" description="Disordered" evidence="1">
    <location>
        <begin position="37"/>
        <end position="73"/>
    </location>
</feature>
<accession>A0A9P6H390</accession>
<dbReference type="InterPro" id="IPR041078">
    <property type="entry name" value="Plavaka"/>
</dbReference>
<keyword evidence="4" id="KW-1185">Reference proteome</keyword>
<feature type="compositionally biased region" description="Pro residues" evidence="1">
    <location>
        <begin position="41"/>
        <end position="67"/>
    </location>
</feature>
<protein>
    <recommendedName>
        <fullName evidence="2">DUF6830 domain-containing protein</fullName>
    </recommendedName>
</protein>
<gene>
    <name evidence="3" type="ORF">BJ322DRAFT_1214795</name>
</gene>
<sequence length="975" mass="109254">MAPTPCPTCGMVFANDTSVLKHMNHRFSRCKTFFINEEHPPASPRPETPPVPPATPPVPPAIPPNPPSSHSTEFPHAGFVHGRSNGFMGNFHSDQHADQRASNIYFPFQSKGEWEIASFLSSSGLSMKRIDTFLSLSTIAGLGLSFNCARTLRGLIELLPSGPPWKSTIVTIPGYSTKTPLVLYYRDPLECVESILTNPLFSGKISYAPIMEYDSNGERQYNEWISSDGAWDTQARLPIGATSLGIVLSSDKTGLTAMTGDHTAHPLLITLANIHSSVRLSSSSHALKLLALIPVPKFVGVQKKIRGILENRLVHACLDFVTSPLKTTAQTGAWMRDYGGYTRFCFTPLVAYIADTPEAAALTGVAGKTSHLTTATFREFGDPFQHPPRTALDILASLNDLSHFDPSNVATYATKARELHRLNGVDLPFWRDWRLPDGTLPNPSQVFPVEILHHLHKSFWDHDVKWILRAIGDVELDRRFALLQPRSGYRHFPSGISLLKQVTGREHRDIQRYVLGLIADCVRPEFVICVRALLDLRYLSQLHNLNIDILNDITRALEIFHQFKQIILDLSLRVGKSGAAMTHFQIPKLELLQSIVSCIKWSGALPQWSADVTERLHIDLIKAPRENTNNHDYYPQICRHLDRDEKRRHFELATAIHTAAEVYTPHQAAGPDWMFDTCDGDGNNWTSELPQVAQVFGPPRPITDLFVVATTETQARPTARFPRTFSTPTTAFRLNARADTSRVRIVDVSTKFAIPDLLPTLRDFFSHYLHDQQHRTIAGRRGPLRDADAPFEDVKVWHSVRIQTKGGPSSATLTPPRKLFASPPGNGWPTGRCDTAIFSVDGEGSSERPPPGLEGQIRTIFHPIWEVPTARPLYLAYVERFDIVPQTHLPRGARLAPDPIHGMYVLRRAFRSDGSPMGGIVPLHHLRMPVNLIPRFGEKADARLTARTCFNSCRTFFLNHYFDKEDFSFFRESLF</sequence>
<comment type="caution">
    <text evidence="3">The sequence shown here is derived from an EMBL/GenBank/DDBJ whole genome shotgun (WGS) entry which is preliminary data.</text>
</comment>
<proteinExistence type="predicted"/>
<dbReference type="InterPro" id="IPR049233">
    <property type="entry name" value="DUF6830"/>
</dbReference>
<dbReference type="Pfam" id="PF20722">
    <property type="entry name" value="DUF6830"/>
    <property type="match status" value="1"/>
</dbReference>
<reference evidence="3" key="2">
    <citation type="submission" date="2020-11" db="EMBL/GenBank/DDBJ databases">
        <authorList>
            <consortium name="DOE Joint Genome Institute"/>
            <person name="Kuo A."/>
            <person name="Miyauchi S."/>
            <person name="Kiss E."/>
            <person name="Drula E."/>
            <person name="Kohler A."/>
            <person name="Sanchez-Garcia M."/>
            <person name="Andreopoulos B."/>
            <person name="Barry K.W."/>
            <person name="Bonito G."/>
            <person name="Buee M."/>
            <person name="Carver A."/>
            <person name="Chen C."/>
            <person name="Cichocki N."/>
            <person name="Clum A."/>
            <person name="Culley D."/>
            <person name="Crous P.W."/>
            <person name="Fauchery L."/>
            <person name="Girlanda M."/>
            <person name="Hayes R."/>
            <person name="Keri Z."/>
            <person name="Labutti K."/>
            <person name="Lipzen A."/>
            <person name="Lombard V."/>
            <person name="Magnuson J."/>
            <person name="Maillard F."/>
            <person name="Morin E."/>
            <person name="Murat C."/>
            <person name="Nolan M."/>
            <person name="Ohm R."/>
            <person name="Pangilinan J."/>
            <person name="Pereira M."/>
            <person name="Perotto S."/>
            <person name="Peter M."/>
            <person name="Riley R."/>
            <person name="Sitrit Y."/>
            <person name="Stielow B."/>
            <person name="Szollosi G."/>
            <person name="Zifcakova L."/>
            <person name="Stursova M."/>
            <person name="Spatafora J.W."/>
            <person name="Tedersoo L."/>
            <person name="Vaario L.-M."/>
            <person name="Yamada A."/>
            <person name="Yan M."/>
            <person name="Wang P."/>
            <person name="Xu J."/>
            <person name="Bruns T."/>
            <person name="Baldrian P."/>
            <person name="Vilgalys R."/>
            <person name="Henrissat B."/>
            <person name="Grigoriev I.V."/>
            <person name="Hibbett D."/>
            <person name="Nagy L.G."/>
            <person name="Martin F.M."/>
        </authorList>
    </citation>
    <scope>NUCLEOTIDE SEQUENCE</scope>
    <source>
        <strain evidence="3">UH-Tt-Lm1</strain>
    </source>
</reference>
<dbReference type="Proteomes" id="UP000736335">
    <property type="component" value="Unassembled WGS sequence"/>
</dbReference>
<dbReference type="OrthoDB" id="3232986at2759"/>
<evidence type="ECO:0000256" key="1">
    <source>
        <dbReference type="SAM" id="MobiDB-lite"/>
    </source>
</evidence>
<reference evidence="3" key="1">
    <citation type="journal article" date="2020" name="Nat. Commun.">
        <title>Large-scale genome sequencing of mycorrhizal fungi provides insights into the early evolution of symbiotic traits.</title>
        <authorList>
            <person name="Miyauchi S."/>
            <person name="Kiss E."/>
            <person name="Kuo A."/>
            <person name="Drula E."/>
            <person name="Kohler A."/>
            <person name="Sanchez-Garcia M."/>
            <person name="Morin E."/>
            <person name="Andreopoulos B."/>
            <person name="Barry K.W."/>
            <person name="Bonito G."/>
            <person name="Buee M."/>
            <person name="Carver A."/>
            <person name="Chen C."/>
            <person name="Cichocki N."/>
            <person name="Clum A."/>
            <person name="Culley D."/>
            <person name="Crous P.W."/>
            <person name="Fauchery L."/>
            <person name="Girlanda M."/>
            <person name="Hayes R.D."/>
            <person name="Keri Z."/>
            <person name="LaButti K."/>
            <person name="Lipzen A."/>
            <person name="Lombard V."/>
            <person name="Magnuson J."/>
            <person name="Maillard F."/>
            <person name="Murat C."/>
            <person name="Nolan M."/>
            <person name="Ohm R.A."/>
            <person name="Pangilinan J."/>
            <person name="Pereira M.F."/>
            <person name="Perotto S."/>
            <person name="Peter M."/>
            <person name="Pfister S."/>
            <person name="Riley R."/>
            <person name="Sitrit Y."/>
            <person name="Stielow J.B."/>
            <person name="Szollosi G."/>
            <person name="Zifcakova L."/>
            <person name="Stursova M."/>
            <person name="Spatafora J.W."/>
            <person name="Tedersoo L."/>
            <person name="Vaario L.M."/>
            <person name="Yamada A."/>
            <person name="Yan M."/>
            <person name="Wang P."/>
            <person name="Xu J."/>
            <person name="Bruns T."/>
            <person name="Baldrian P."/>
            <person name="Vilgalys R."/>
            <person name="Dunand C."/>
            <person name="Henrissat B."/>
            <person name="Grigoriev I.V."/>
            <person name="Hibbett D."/>
            <person name="Nagy L.G."/>
            <person name="Martin F.M."/>
        </authorList>
    </citation>
    <scope>NUCLEOTIDE SEQUENCE</scope>
    <source>
        <strain evidence="3">UH-Tt-Lm1</strain>
    </source>
</reference>
<organism evidence="3 4">
    <name type="scientific">Thelephora terrestris</name>
    <dbReference type="NCBI Taxonomy" id="56493"/>
    <lineage>
        <taxon>Eukaryota</taxon>
        <taxon>Fungi</taxon>
        <taxon>Dikarya</taxon>
        <taxon>Basidiomycota</taxon>
        <taxon>Agaricomycotina</taxon>
        <taxon>Agaricomycetes</taxon>
        <taxon>Thelephorales</taxon>
        <taxon>Thelephoraceae</taxon>
        <taxon>Thelephora</taxon>
    </lineage>
</organism>